<dbReference type="InterPro" id="IPR007560">
    <property type="entry name" value="Restrct_endonuc_IV_Mrr"/>
</dbReference>
<organism evidence="2 3">
    <name type="scientific">Senegalimassilia anaerobia</name>
    <dbReference type="NCBI Taxonomy" id="1473216"/>
    <lineage>
        <taxon>Bacteria</taxon>
        <taxon>Bacillati</taxon>
        <taxon>Actinomycetota</taxon>
        <taxon>Coriobacteriia</taxon>
        <taxon>Coriobacteriales</taxon>
        <taxon>Coriobacteriaceae</taxon>
        <taxon>Senegalimassilia</taxon>
    </lineage>
</organism>
<dbReference type="Proteomes" id="UP000253792">
    <property type="component" value="Unassembled WGS sequence"/>
</dbReference>
<dbReference type="AlphaFoldDB" id="A0A369LCD3"/>
<keyword evidence="3" id="KW-1185">Reference proteome</keyword>
<evidence type="ECO:0000259" key="1">
    <source>
        <dbReference type="Pfam" id="PF04471"/>
    </source>
</evidence>
<dbReference type="EMBL" id="PPTP01000001">
    <property type="protein sequence ID" value="RDB57291.1"/>
    <property type="molecule type" value="Genomic_DNA"/>
</dbReference>
<evidence type="ECO:0000313" key="3">
    <source>
        <dbReference type="Proteomes" id="UP000253792"/>
    </source>
</evidence>
<dbReference type="RefSeq" id="WP_114619853.1">
    <property type="nucleotide sequence ID" value="NZ_PPTP01000001.1"/>
</dbReference>
<feature type="domain" description="Restriction endonuclease type IV Mrr" evidence="1">
    <location>
        <begin position="12"/>
        <end position="82"/>
    </location>
</feature>
<protein>
    <recommendedName>
        <fullName evidence="1">Restriction endonuclease type IV Mrr domain-containing protein</fullName>
    </recommendedName>
</protein>
<dbReference type="Pfam" id="PF04471">
    <property type="entry name" value="Mrr_cat"/>
    <property type="match status" value="1"/>
</dbReference>
<name>A0A369LCD3_9ACTN</name>
<gene>
    <name evidence="2" type="ORF">C1880_00225</name>
</gene>
<reference evidence="2 3" key="1">
    <citation type="journal article" date="2018" name="Elife">
        <title>Discovery and characterization of a prevalent human gut bacterial enzyme sufficient for the inactivation of a family of plant toxins.</title>
        <authorList>
            <person name="Koppel N."/>
            <person name="Bisanz J.E."/>
            <person name="Pandelia M.E."/>
            <person name="Turnbaugh P.J."/>
            <person name="Balskus E.P."/>
        </authorList>
    </citation>
    <scope>NUCLEOTIDE SEQUENCE [LARGE SCALE GENOMIC DNA]</scope>
    <source>
        <strain evidence="3">anaerobia AP69FAA</strain>
    </source>
</reference>
<accession>A0A369LCD3</accession>
<sequence length="516" mass="57937">MAELKDDFDFNTLDPDRWENLCFALLHARNPLVRRVNGHGGDEGIDAYVGSFEMPAVIYQFKYFKNSLGKTQVRQVKDSLDAVLAKRCGFKWILMCSKDPTPETMRALDGLRGEHSDMDIEYHFASEIAAMLVECPKVRKEFYPNIQDQLEAISLQAGNRPIDMIRNGMKRLNDVVCDDRFQATVITDGNASTMVYTAKPGVTEEIPLFNVRAKSEVGFTALMALQREGKPFTLSSNDIELEPLISLPDDEGEYVSVSAFSTPDKHPSTLLLYAGDANNSAPFLYVTLKTVRLGTEVGVRSNADQKECPIIIEFKYPVSIDIEAATAPNLRVDFTPRYEGHTVKTALKGARFLAELAENRRLSVCSPYGDPEDASYCAVTDLDVDDTWERQATFFEALLRVCQFFGINPTIDSSCQTEEFFDGLAYFTRKLEMKDRSWSGTLSFTLVDFKKDIMRPSGDECAFVIDETPFLDICGIHCEARVRYVSKGKLKSKEKAGALICEIVGEHTIYMDKVLP</sequence>
<evidence type="ECO:0000313" key="2">
    <source>
        <dbReference type="EMBL" id="RDB57291.1"/>
    </source>
</evidence>
<dbReference type="OrthoDB" id="3196580at2"/>
<proteinExistence type="predicted"/>
<comment type="caution">
    <text evidence="2">The sequence shown here is derived from an EMBL/GenBank/DDBJ whole genome shotgun (WGS) entry which is preliminary data.</text>
</comment>